<sequence length="255" mass="28426">MAATECYFIGLEKPDPVLFQQGLAWLIDNAAKSGGSAWIAVNQRESIGNIAKYPGFGRFAIFHKRGVNRTLLADCMIELVTRFSVPEDGRGRPMLVFHPTGDFLSALERVPNIQKILVIPFLAQEVDNWAKRNFAKDLDNPDLPSIYVDDIAITAFKHLRFAFTETPPQTPAQYRAALCQTLHILVQNGIRFEPQALQSALIQQCGWGPVSSKQVAELSEIFLVGQSPAGYDGRGPWEPDIMKLWKIEAAKTRAE</sequence>
<dbReference type="RefSeq" id="WP_015020757.1">
    <property type="nucleotide sequence ID" value="NC_018719.1"/>
</dbReference>
<protein>
    <submittedName>
        <fullName evidence="1">Uncharacterized protein</fullName>
    </submittedName>
</protein>
<dbReference type="AlphaFoldDB" id="K0INZ3"/>
<evidence type="ECO:0000313" key="2">
    <source>
        <dbReference type="Proteomes" id="UP000008037"/>
    </source>
</evidence>
<dbReference type="Proteomes" id="UP000008037">
    <property type="component" value="Chromosome"/>
</dbReference>
<dbReference type="EMBL" id="CP002408">
    <property type="protein sequence ID" value="AFU60224.1"/>
    <property type="molecule type" value="Genomic_DNA"/>
</dbReference>
<dbReference type="GeneID" id="13797119"/>
<reference evidence="1 2" key="1">
    <citation type="journal article" date="2012" name="Environ. Microbiol.">
        <title>The genome of the ammonia-oxidizing Candidatus Nitrososphaera gargensis: insights into metabolic versatility and environmental adaptations.</title>
        <authorList>
            <person name="Spang A."/>
            <person name="Poehlein A."/>
            <person name="Offre P."/>
            <person name="Zumbragel S."/>
            <person name="Haider S."/>
            <person name="Rychlik N."/>
            <person name="Nowka B."/>
            <person name="Schmeisser C."/>
            <person name="Lebedeva E.V."/>
            <person name="Rattei T."/>
            <person name="Bohm C."/>
            <person name="Schmid M."/>
            <person name="Galushko A."/>
            <person name="Hatzenpichler R."/>
            <person name="Weinmaier T."/>
            <person name="Daniel R."/>
            <person name="Schleper C."/>
            <person name="Spieck E."/>
            <person name="Streit W."/>
            <person name="Wagner M."/>
        </authorList>
    </citation>
    <scope>NUCLEOTIDE SEQUENCE [LARGE SCALE GENOMIC DNA]</scope>
    <source>
        <strain evidence="2">Ga9.2</strain>
    </source>
</reference>
<keyword evidence="2" id="KW-1185">Reference proteome</keyword>
<dbReference type="InParanoid" id="K0INZ3"/>
<name>K0INZ3_NITGG</name>
<dbReference type="STRING" id="1237085.Ngar_c33090"/>
<gene>
    <name evidence="1" type="ordered locus">Ngar_c33090</name>
</gene>
<dbReference type="HOGENOM" id="CLU_1088270_0_0_2"/>
<accession>K0INZ3</accession>
<evidence type="ECO:0000313" key="1">
    <source>
        <dbReference type="EMBL" id="AFU60224.1"/>
    </source>
</evidence>
<proteinExistence type="predicted"/>
<organism evidence="1 2">
    <name type="scientific">Nitrososphaera gargensis (strain Ga9.2)</name>
    <dbReference type="NCBI Taxonomy" id="1237085"/>
    <lineage>
        <taxon>Archaea</taxon>
        <taxon>Nitrososphaerota</taxon>
        <taxon>Nitrososphaeria</taxon>
        <taxon>Nitrososphaerales</taxon>
        <taxon>Nitrososphaeraceae</taxon>
        <taxon>Nitrososphaera</taxon>
    </lineage>
</organism>
<dbReference type="KEGG" id="nga:Ngar_c33090"/>
<dbReference type="BioCyc" id="CNIT1237085:G1324-3309-MONOMER"/>